<dbReference type="InterPro" id="IPR032861">
    <property type="entry name" value="TAXi_N"/>
</dbReference>
<dbReference type="InterPro" id="IPR001969">
    <property type="entry name" value="Aspartic_peptidase_AS"/>
</dbReference>
<name>A0A8J5XY25_9ROSI</name>
<dbReference type="Pfam" id="PF14543">
    <property type="entry name" value="TAXi_N"/>
    <property type="match status" value="1"/>
</dbReference>
<comment type="subcellular location">
    <subcellularLocation>
        <location evidence="1">Secreted</location>
    </subcellularLocation>
</comment>
<evidence type="ECO:0000313" key="11">
    <source>
        <dbReference type="EMBL" id="KAG8472904.1"/>
    </source>
</evidence>
<dbReference type="InterPro" id="IPR034161">
    <property type="entry name" value="Pepsin-like_plant"/>
</dbReference>
<dbReference type="InterPro" id="IPR019557">
    <property type="entry name" value="AminoTfrase-like_pln_mobile"/>
</dbReference>
<dbReference type="Proteomes" id="UP000701853">
    <property type="component" value="Chromosome 13"/>
</dbReference>
<dbReference type="PROSITE" id="PS00141">
    <property type="entry name" value="ASP_PROTEASE"/>
    <property type="match status" value="1"/>
</dbReference>
<keyword evidence="4" id="KW-0645">Protease</keyword>
<dbReference type="EMBL" id="JAHUZN010000013">
    <property type="protein sequence ID" value="KAG8472904.1"/>
    <property type="molecule type" value="Genomic_DNA"/>
</dbReference>
<dbReference type="InterPro" id="IPR051708">
    <property type="entry name" value="Plant_Aspart_Prot_A1"/>
</dbReference>
<dbReference type="FunFam" id="2.40.70.10:FF:000050">
    <property type="entry name" value="Aspartic proteinase CDR1"/>
    <property type="match status" value="1"/>
</dbReference>
<sequence length="532" mass="57238">MAAIVSLFAFVFAIVSLSNLSIIQAQKDGFSVELIHRDSPKSPLYNHLDTTYKRVTNALSRSFNRVHRFKPTSVSTMEAEVDIIADSGEYLMNIAIGSPVFDIVAIADTGSDLIWTQCKPCSQCFPQNAPLFDPTASSTYKKFSCRTSQCGDVEGTSCSSNGSCQYSVSYGDGSYSKGEVASDTLTLDSTTGSPVVVPNVIMGCGHDNDGSFDENTSGIIGLGGGDSSLISQLGTTVDGKFSYCLLPFSEAGNSSKMNFGSDAIVSGNGAVSTPLTKQSSQTFYFLTLEAISVGTNRIKFTDKPFGTDQGNIIIDSGTTLTLLPDEFYSELESAVSSMIDAPKVNGPEGLNLCYDATTEFAVPDITVHFSGADVKLQPLNTFVLVSETVACFTFSPVPNFAIYGNMAQMNFLSVDRVLQYYIRNMPGLPSSLIENYLREAGFWNAATIGRGCKLDTKLISALIERWRPETHTFHLLCGECTITLEDVQLQLGLSVDGFALTEPVQSADWGAICYGLLGAILDNIYGCRIEMG</sequence>
<evidence type="ECO:0000256" key="1">
    <source>
        <dbReference type="ARBA" id="ARBA00004613"/>
    </source>
</evidence>
<dbReference type="PANTHER" id="PTHR47967">
    <property type="entry name" value="OS07G0603500 PROTEIN-RELATED"/>
    <property type="match status" value="1"/>
</dbReference>
<dbReference type="SUPFAM" id="SSF50630">
    <property type="entry name" value="Acid proteases"/>
    <property type="match status" value="1"/>
</dbReference>
<feature type="chain" id="PRO_5035168732" description="Peptidase A1 domain-containing protein" evidence="9">
    <location>
        <begin position="26"/>
        <end position="532"/>
    </location>
</feature>
<keyword evidence="12" id="KW-1185">Reference proteome</keyword>
<evidence type="ECO:0000256" key="9">
    <source>
        <dbReference type="SAM" id="SignalP"/>
    </source>
</evidence>
<reference evidence="11 12" key="1">
    <citation type="journal article" date="2021" name="bioRxiv">
        <title>The Gossypium anomalum genome as a resource for cotton improvement and evolutionary analysis of hybrid incompatibility.</title>
        <authorList>
            <person name="Grover C.E."/>
            <person name="Yuan D."/>
            <person name="Arick M.A."/>
            <person name="Miller E.R."/>
            <person name="Hu G."/>
            <person name="Peterson D.G."/>
            <person name="Wendel J.F."/>
            <person name="Udall J.A."/>
        </authorList>
    </citation>
    <scope>NUCLEOTIDE SEQUENCE [LARGE SCALE GENOMIC DNA]</scope>
    <source>
        <strain evidence="11">JFW-Udall</strain>
        <tissue evidence="11">Leaf</tissue>
    </source>
</reference>
<feature type="domain" description="Peptidase A1" evidence="10">
    <location>
        <begin position="90"/>
        <end position="429"/>
    </location>
</feature>
<evidence type="ECO:0000256" key="6">
    <source>
        <dbReference type="ARBA" id="ARBA00022750"/>
    </source>
</evidence>
<keyword evidence="8" id="KW-0325">Glycoprotein</keyword>
<dbReference type="PANTHER" id="PTHR47967:SF66">
    <property type="entry name" value="ASPARTIC PROTEINASE CDR1-RELATED"/>
    <property type="match status" value="1"/>
</dbReference>
<keyword evidence="6" id="KW-0064">Aspartyl protease</keyword>
<dbReference type="FunFam" id="2.40.70.10:FF:000016">
    <property type="entry name" value="Probable aspartic protease At2g35615"/>
    <property type="match status" value="1"/>
</dbReference>
<dbReference type="InterPro" id="IPR032799">
    <property type="entry name" value="TAXi_C"/>
</dbReference>
<evidence type="ECO:0000256" key="3">
    <source>
        <dbReference type="ARBA" id="ARBA00022525"/>
    </source>
</evidence>
<accession>A0A8J5XY25</accession>
<proteinExistence type="inferred from homology"/>
<evidence type="ECO:0000313" key="12">
    <source>
        <dbReference type="Proteomes" id="UP000701853"/>
    </source>
</evidence>
<evidence type="ECO:0000256" key="8">
    <source>
        <dbReference type="ARBA" id="ARBA00023180"/>
    </source>
</evidence>
<dbReference type="GO" id="GO:0006508">
    <property type="term" value="P:proteolysis"/>
    <property type="evidence" value="ECO:0007669"/>
    <property type="project" value="UniProtKB-KW"/>
</dbReference>
<dbReference type="Gene3D" id="2.40.70.10">
    <property type="entry name" value="Acid Proteases"/>
    <property type="match status" value="2"/>
</dbReference>
<dbReference type="InterPro" id="IPR033121">
    <property type="entry name" value="PEPTIDASE_A1"/>
</dbReference>
<dbReference type="CDD" id="cd05476">
    <property type="entry name" value="pepsin_A_like_plant"/>
    <property type="match status" value="1"/>
</dbReference>
<dbReference type="GO" id="GO:0004190">
    <property type="term" value="F:aspartic-type endopeptidase activity"/>
    <property type="evidence" value="ECO:0007669"/>
    <property type="project" value="UniProtKB-KW"/>
</dbReference>
<evidence type="ECO:0000256" key="4">
    <source>
        <dbReference type="ARBA" id="ARBA00022670"/>
    </source>
</evidence>
<feature type="signal peptide" evidence="9">
    <location>
        <begin position="1"/>
        <end position="25"/>
    </location>
</feature>
<organism evidence="11 12">
    <name type="scientific">Gossypium anomalum</name>
    <dbReference type="NCBI Taxonomy" id="47600"/>
    <lineage>
        <taxon>Eukaryota</taxon>
        <taxon>Viridiplantae</taxon>
        <taxon>Streptophyta</taxon>
        <taxon>Embryophyta</taxon>
        <taxon>Tracheophyta</taxon>
        <taxon>Spermatophyta</taxon>
        <taxon>Magnoliopsida</taxon>
        <taxon>eudicotyledons</taxon>
        <taxon>Gunneridae</taxon>
        <taxon>Pentapetalae</taxon>
        <taxon>rosids</taxon>
        <taxon>malvids</taxon>
        <taxon>Malvales</taxon>
        <taxon>Malvaceae</taxon>
        <taxon>Malvoideae</taxon>
        <taxon>Gossypium</taxon>
    </lineage>
</organism>
<keyword evidence="7" id="KW-0378">Hydrolase</keyword>
<protein>
    <recommendedName>
        <fullName evidence="10">Peptidase A1 domain-containing protein</fullName>
    </recommendedName>
</protein>
<dbReference type="AlphaFoldDB" id="A0A8J5XY25"/>
<evidence type="ECO:0000256" key="5">
    <source>
        <dbReference type="ARBA" id="ARBA00022729"/>
    </source>
</evidence>
<dbReference type="Pfam" id="PF10536">
    <property type="entry name" value="PMD"/>
    <property type="match status" value="1"/>
</dbReference>
<dbReference type="InterPro" id="IPR021109">
    <property type="entry name" value="Peptidase_aspartic_dom_sf"/>
</dbReference>
<dbReference type="Pfam" id="PF14541">
    <property type="entry name" value="TAXi_C"/>
    <property type="match status" value="1"/>
</dbReference>
<evidence type="ECO:0000259" key="10">
    <source>
        <dbReference type="PROSITE" id="PS51767"/>
    </source>
</evidence>
<comment type="caution">
    <text evidence="11">The sequence shown here is derived from an EMBL/GenBank/DDBJ whole genome shotgun (WGS) entry which is preliminary data.</text>
</comment>
<dbReference type="PROSITE" id="PS51767">
    <property type="entry name" value="PEPTIDASE_A1"/>
    <property type="match status" value="1"/>
</dbReference>
<evidence type="ECO:0000256" key="2">
    <source>
        <dbReference type="ARBA" id="ARBA00007447"/>
    </source>
</evidence>
<comment type="similarity">
    <text evidence="2">Belongs to the peptidase A1 family.</text>
</comment>
<gene>
    <name evidence="11" type="ORF">CXB51_034779</name>
</gene>
<keyword evidence="5 9" id="KW-0732">Signal</keyword>
<dbReference type="GO" id="GO:0005576">
    <property type="term" value="C:extracellular region"/>
    <property type="evidence" value="ECO:0007669"/>
    <property type="project" value="UniProtKB-SubCell"/>
</dbReference>
<dbReference type="OrthoDB" id="2747330at2759"/>
<evidence type="ECO:0000256" key="7">
    <source>
        <dbReference type="ARBA" id="ARBA00022801"/>
    </source>
</evidence>
<keyword evidence="3" id="KW-0964">Secreted</keyword>